<protein>
    <submittedName>
        <fullName evidence="5">Uncharacterized protein LOC111011804</fullName>
    </submittedName>
</protein>
<feature type="region of interest" description="Disordered" evidence="2">
    <location>
        <begin position="158"/>
        <end position="177"/>
    </location>
</feature>
<accession>A0A6J1CJ12</accession>
<organism evidence="4 5">
    <name type="scientific">Momordica charantia</name>
    <name type="common">Bitter gourd</name>
    <name type="synonym">Balsam pear</name>
    <dbReference type="NCBI Taxonomy" id="3673"/>
    <lineage>
        <taxon>Eukaryota</taxon>
        <taxon>Viridiplantae</taxon>
        <taxon>Streptophyta</taxon>
        <taxon>Embryophyta</taxon>
        <taxon>Tracheophyta</taxon>
        <taxon>Spermatophyta</taxon>
        <taxon>Magnoliopsida</taxon>
        <taxon>eudicotyledons</taxon>
        <taxon>Gunneridae</taxon>
        <taxon>Pentapetalae</taxon>
        <taxon>rosids</taxon>
        <taxon>fabids</taxon>
        <taxon>Cucurbitales</taxon>
        <taxon>Cucurbitaceae</taxon>
        <taxon>Momordiceae</taxon>
        <taxon>Momordica</taxon>
    </lineage>
</organism>
<dbReference type="RefSeq" id="XP_022141391.1">
    <property type="nucleotide sequence ID" value="XM_022285699.1"/>
</dbReference>
<dbReference type="InterPro" id="IPR046431">
    <property type="entry name" value="FAF_dom"/>
</dbReference>
<dbReference type="AlphaFoldDB" id="A0A6J1CJ12"/>
<name>A0A6J1CJ12_MOMCH</name>
<feature type="compositionally biased region" description="Acidic residues" evidence="2">
    <location>
        <begin position="158"/>
        <end position="174"/>
    </location>
</feature>
<keyword evidence="4" id="KW-1185">Reference proteome</keyword>
<feature type="domain" description="FAF" evidence="3">
    <location>
        <begin position="95"/>
        <end position="153"/>
    </location>
</feature>
<dbReference type="PANTHER" id="PTHR33155">
    <property type="entry name" value="FANTASTIC FOUR-LIKE PROTEIN (DUF3049)"/>
    <property type="match status" value="1"/>
</dbReference>
<evidence type="ECO:0000313" key="5">
    <source>
        <dbReference type="RefSeq" id="XP_022141391.1"/>
    </source>
</evidence>
<feature type="region of interest" description="Disordered" evidence="2">
    <location>
        <begin position="1"/>
        <end position="26"/>
    </location>
</feature>
<feature type="compositionally biased region" description="Low complexity" evidence="2">
    <location>
        <begin position="10"/>
        <end position="20"/>
    </location>
</feature>
<evidence type="ECO:0000313" key="4">
    <source>
        <dbReference type="Proteomes" id="UP000504603"/>
    </source>
</evidence>
<comment type="similarity">
    <text evidence="1">Belongs to the fantastic four family.</text>
</comment>
<dbReference type="Proteomes" id="UP000504603">
    <property type="component" value="Unplaced"/>
</dbReference>
<gene>
    <name evidence="5" type="primary">LOC111011804</name>
</gene>
<dbReference type="KEGG" id="mcha:111011804"/>
<evidence type="ECO:0000256" key="2">
    <source>
        <dbReference type="SAM" id="MobiDB-lite"/>
    </source>
</evidence>
<evidence type="ECO:0000259" key="3">
    <source>
        <dbReference type="Pfam" id="PF11250"/>
    </source>
</evidence>
<reference evidence="5" key="1">
    <citation type="submission" date="2025-08" db="UniProtKB">
        <authorList>
            <consortium name="RefSeq"/>
        </authorList>
    </citation>
    <scope>IDENTIFICATION</scope>
    <source>
        <strain evidence="5">OHB3-1</strain>
    </source>
</reference>
<sequence length="215" mass="24357">ERGEDQTLFRSSRSSPLSPLTRGFPILSLSQSQSQRVFPSSTRESDIDDYIGMESCVDLKENQTAADTMPPPPPMKFSDKRENKMWGGTGRKEREYPPPIPLLVRTENLASHMPWVLKRHYTGDGRLILTEEKVRHHEYFRAHRSDGRLMLQLVALDDGDGESGQDQEDEDEDFEKGGKMKCLKNGIVRRRRDPALMFGVAVPALSAGTLRTVRS</sequence>
<dbReference type="InterPro" id="IPR021410">
    <property type="entry name" value="FAF"/>
</dbReference>
<feature type="non-terminal residue" evidence="5">
    <location>
        <position position="1"/>
    </location>
</feature>
<dbReference type="Pfam" id="PF11250">
    <property type="entry name" value="FAF"/>
    <property type="match status" value="1"/>
</dbReference>
<dbReference type="OrthoDB" id="1928183at2759"/>
<dbReference type="GeneID" id="111011804"/>
<dbReference type="PANTHER" id="PTHR33155:SF17">
    <property type="entry name" value="F2E2.18-RELATED"/>
    <property type="match status" value="1"/>
</dbReference>
<proteinExistence type="inferred from homology"/>
<evidence type="ECO:0000256" key="1">
    <source>
        <dbReference type="ARBA" id="ARBA00008690"/>
    </source>
</evidence>